<proteinExistence type="predicted"/>
<comment type="caution">
    <text evidence="2">The sequence shown here is derived from an EMBL/GenBank/DDBJ whole genome shotgun (WGS) entry which is preliminary data.</text>
</comment>
<name>A0A225UKE3_9STRA</name>
<evidence type="ECO:0000313" key="2">
    <source>
        <dbReference type="EMBL" id="OWY93410.1"/>
    </source>
</evidence>
<feature type="compositionally biased region" description="Polar residues" evidence="1">
    <location>
        <begin position="102"/>
        <end position="124"/>
    </location>
</feature>
<dbReference type="Proteomes" id="UP000198211">
    <property type="component" value="Unassembled WGS sequence"/>
</dbReference>
<dbReference type="EMBL" id="NBNE01016141">
    <property type="protein sequence ID" value="OWY93410.1"/>
    <property type="molecule type" value="Genomic_DNA"/>
</dbReference>
<evidence type="ECO:0000256" key="1">
    <source>
        <dbReference type="SAM" id="MobiDB-lite"/>
    </source>
</evidence>
<organism evidence="2 3">
    <name type="scientific">Phytophthora megakarya</name>
    <dbReference type="NCBI Taxonomy" id="4795"/>
    <lineage>
        <taxon>Eukaryota</taxon>
        <taxon>Sar</taxon>
        <taxon>Stramenopiles</taxon>
        <taxon>Oomycota</taxon>
        <taxon>Peronosporomycetes</taxon>
        <taxon>Peronosporales</taxon>
        <taxon>Peronosporaceae</taxon>
        <taxon>Phytophthora</taxon>
    </lineage>
</organism>
<dbReference type="AlphaFoldDB" id="A0A225UKE3"/>
<feature type="region of interest" description="Disordered" evidence="1">
    <location>
        <begin position="91"/>
        <end position="133"/>
    </location>
</feature>
<gene>
    <name evidence="2" type="ORF">PHMEG_00037208</name>
</gene>
<reference evidence="3" key="1">
    <citation type="submission" date="2017-03" db="EMBL/GenBank/DDBJ databases">
        <title>Phytopthora megakarya and P. palmivora, two closely related causual agents of cacao black pod achieved similar genome size and gene model numbers by different mechanisms.</title>
        <authorList>
            <person name="Ali S."/>
            <person name="Shao J."/>
            <person name="Larry D.J."/>
            <person name="Kronmiller B."/>
            <person name="Shen D."/>
            <person name="Strem M.D."/>
            <person name="Melnick R.L."/>
            <person name="Guiltinan M.J."/>
            <person name="Tyler B.M."/>
            <person name="Meinhardt L.W."/>
            <person name="Bailey B.A."/>
        </authorList>
    </citation>
    <scope>NUCLEOTIDE SEQUENCE [LARGE SCALE GENOMIC DNA]</scope>
    <source>
        <strain evidence="3">zdho120</strain>
    </source>
</reference>
<sequence>MTRRLTPEEAECIIGSLKAALAREVPVCTVNARDIQRDFWRTMRSRLAVNPQSQGWSTWTNLYRLSSTADPTSACLAWSLCSPLQPPPPLGRPVLEEPLPSNEPTTSVIVPTDPSEASAQTPSNRGAPELQGAAPKNPKAVLWVYKFPLWCDVKESAPEEIHKAIACILDEAEKLPIITFWMQHRRTFWHIALGAPLRSGSGFGSNGWRRKEKSNALKARWQLVSLCIETWGYFFFMELLDENPYLFWYGGKRSRLPNGQESTGDDTATDLVWLYGNDKNLYQDVLQFGLERLGI</sequence>
<keyword evidence="3" id="KW-1185">Reference proteome</keyword>
<evidence type="ECO:0000313" key="3">
    <source>
        <dbReference type="Proteomes" id="UP000198211"/>
    </source>
</evidence>
<accession>A0A225UKE3</accession>
<protein>
    <submittedName>
        <fullName evidence="2">Uncharacterized protein</fullName>
    </submittedName>
</protein>